<dbReference type="PANTHER" id="PTHR43806:SF11">
    <property type="entry name" value="CEREVISIN-RELATED"/>
    <property type="match status" value="1"/>
</dbReference>
<dbReference type="InterPro" id="IPR036852">
    <property type="entry name" value="Peptidase_S8/S53_dom_sf"/>
</dbReference>
<comment type="caution">
    <text evidence="10">The sequence shown here is derived from an EMBL/GenBank/DDBJ whole genome shotgun (WGS) entry which is preliminary data.</text>
</comment>
<evidence type="ECO:0000256" key="6">
    <source>
        <dbReference type="RuleBase" id="RU003355"/>
    </source>
</evidence>
<dbReference type="InterPro" id="IPR023828">
    <property type="entry name" value="Peptidase_S8_Ser-AS"/>
</dbReference>
<feature type="active site" description="Charge relay system" evidence="5">
    <location>
        <position position="272"/>
    </location>
</feature>
<accession>A0A852VCW4</accession>
<keyword evidence="4 5" id="KW-0720">Serine protease</keyword>
<feature type="compositionally biased region" description="Low complexity" evidence="7">
    <location>
        <begin position="126"/>
        <end position="143"/>
    </location>
</feature>
<evidence type="ECO:0000256" key="1">
    <source>
        <dbReference type="ARBA" id="ARBA00011073"/>
    </source>
</evidence>
<protein>
    <submittedName>
        <fullName evidence="10">Subtilisin family serine protease</fullName>
    </submittedName>
</protein>
<evidence type="ECO:0000256" key="4">
    <source>
        <dbReference type="ARBA" id="ARBA00022825"/>
    </source>
</evidence>
<evidence type="ECO:0000256" key="2">
    <source>
        <dbReference type="ARBA" id="ARBA00022670"/>
    </source>
</evidence>
<feature type="region of interest" description="Disordered" evidence="7">
    <location>
        <begin position="102"/>
        <end position="174"/>
    </location>
</feature>
<reference evidence="10 11" key="1">
    <citation type="submission" date="2020-07" db="EMBL/GenBank/DDBJ databases">
        <title>Sequencing the genomes of 1000 actinobacteria strains.</title>
        <authorList>
            <person name="Klenk H.-P."/>
        </authorList>
    </citation>
    <scope>NUCLEOTIDE SEQUENCE [LARGE SCALE GENOMIC DNA]</scope>
    <source>
        <strain evidence="10 11">DSM 45763</strain>
    </source>
</reference>
<evidence type="ECO:0000259" key="9">
    <source>
        <dbReference type="Pfam" id="PF00082"/>
    </source>
</evidence>
<dbReference type="RefSeq" id="WP_312873643.1">
    <property type="nucleotide sequence ID" value="NZ_JACCCO010000003.1"/>
</dbReference>
<evidence type="ECO:0000313" key="11">
    <source>
        <dbReference type="Proteomes" id="UP000576393"/>
    </source>
</evidence>
<evidence type="ECO:0000256" key="7">
    <source>
        <dbReference type="SAM" id="MobiDB-lite"/>
    </source>
</evidence>
<evidence type="ECO:0000256" key="5">
    <source>
        <dbReference type="PROSITE-ProRule" id="PRU01240"/>
    </source>
</evidence>
<gene>
    <name evidence="10" type="ORF">HDA43_006468</name>
</gene>
<dbReference type="PROSITE" id="PS51892">
    <property type="entry name" value="SUBTILASE"/>
    <property type="match status" value="1"/>
</dbReference>
<dbReference type="AlphaFoldDB" id="A0A852VCW4"/>
<dbReference type="PROSITE" id="PS00138">
    <property type="entry name" value="SUBTILASE_SER"/>
    <property type="match status" value="1"/>
</dbReference>
<dbReference type="GO" id="GO:0006508">
    <property type="term" value="P:proteolysis"/>
    <property type="evidence" value="ECO:0007669"/>
    <property type="project" value="UniProtKB-KW"/>
</dbReference>
<dbReference type="Proteomes" id="UP000576393">
    <property type="component" value="Unassembled WGS sequence"/>
</dbReference>
<feature type="signal peptide" evidence="8">
    <location>
        <begin position="1"/>
        <end position="23"/>
    </location>
</feature>
<dbReference type="InterPro" id="IPR050131">
    <property type="entry name" value="Peptidase_S8_subtilisin-like"/>
</dbReference>
<feature type="domain" description="Peptidase S8/S53" evidence="9">
    <location>
        <begin position="206"/>
        <end position="571"/>
    </location>
</feature>
<evidence type="ECO:0000256" key="3">
    <source>
        <dbReference type="ARBA" id="ARBA00022801"/>
    </source>
</evidence>
<dbReference type="GO" id="GO:0004252">
    <property type="term" value="F:serine-type endopeptidase activity"/>
    <property type="evidence" value="ECO:0007669"/>
    <property type="project" value="UniProtKB-UniRule"/>
</dbReference>
<dbReference type="Gene3D" id="3.40.50.200">
    <property type="entry name" value="Peptidase S8/S53 domain"/>
    <property type="match status" value="1"/>
</dbReference>
<keyword evidence="11" id="KW-1185">Reference proteome</keyword>
<dbReference type="SUPFAM" id="SSF52743">
    <property type="entry name" value="Subtilisin-like"/>
    <property type="match status" value="1"/>
</dbReference>
<proteinExistence type="inferred from homology"/>
<sequence length="612" mass="63562">MKRVIVIAAAALAAATLAVQAQARRPDTAPGEGRGNEYVVLYRWGVSAADARRAVLAAGGAVVRENTAVGVATVTAASPGFAGALRADPRIEGVARDVVIGRVPQPAGPGRAGREGRAGAGGTGGLLSAAVSSAPRAASARGAGEAGPGEAGPGEARYATARGDDPDLADSGATALRPEPLAGRQWDMRQIHATVTGSYRRSRGTHDVLVGVLDTGVDATHPDIAANYNFTLSRNFTVDVPADANGKELDGPCEQEPDKSCTDPVTVDENGHGTHVASSIASPINGLGIAGVAPGASIVSLRVGQDSGYFFLQPTVDALTYAADNGVDVVNMSYYVDPWLFNCTDNPADTPEERQEQRTVITAVQRALDYAHDRNVTLVSAVGNGASDYTKQVLDIASPDFARVAGQRSRNRLISPGCLSMPSEGDHVIAISATGISGRKAYYSDYGDGYVHLAAPGGDVYDTQGRTQNITRATLAAYPRAVAEKKGELAPDGSPRADDVVRSCRGRVCGYYEYLQGTSMASPRAAGVAALIVSRYGVPDPVHGGKTLSPDVVERRLRTTATRRPCPVPAAHTYVRRLIGGGEITTTQVCEGTSIRNGFFGYGVVDALRAVG</sequence>
<dbReference type="EMBL" id="JACCCO010000003">
    <property type="protein sequence ID" value="NYF44241.1"/>
    <property type="molecule type" value="Genomic_DNA"/>
</dbReference>
<dbReference type="PANTHER" id="PTHR43806">
    <property type="entry name" value="PEPTIDASE S8"/>
    <property type="match status" value="1"/>
</dbReference>
<dbReference type="PROSITE" id="PS00137">
    <property type="entry name" value="SUBTILASE_HIS"/>
    <property type="match status" value="1"/>
</dbReference>
<dbReference type="Pfam" id="PF00082">
    <property type="entry name" value="Peptidase_S8"/>
    <property type="match status" value="1"/>
</dbReference>
<evidence type="ECO:0000256" key="8">
    <source>
        <dbReference type="SAM" id="SignalP"/>
    </source>
</evidence>
<dbReference type="InterPro" id="IPR000209">
    <property type="entry name" value="Peptidase_S8/S53_dom"/>
</dbReference>
<organism evidence="10 11">
    <name type="scientific">Streptosporangium sandarakinum</name>
    <dbReference type="NCBI Taxonomy" id="1260955"/>
    <lineage>
        <taxon>Bacteria</taxon>
        <taxon>Bacillati</taxon>
        <taxon>Actinomycetota</taxon>
        <taxon>Actinomycetes</taxon>
        <taxon>Streptosporangiales</taxon>
        <taxon>Streptosporangiaceae</taxon>
        <taxon>Streptosporangium</taxon>
    </lineage>
</organism>
<keyword evidence="2 5" id="KW-0645">Protease</keyword>
<dbReference type="PROSITE" id="PS00136">
    <property type="entry name" value="SUBTILASE_ASP"/>
    <property type="match status" value="1"/>
</dbReference>
<dbReference type="InterPro" id="IPR015500">
    <property type="entry name" value="Peptidase_S8_subtilisin-rel"/>
</dbReference>
<feature type="active site" description="Charge relay system" evidence="5">
    <location>
        <position position="519"/>
    </location>
</feature>
<comment type="similarity">
    <text evidence="1 5 6">Belongs to the peptidase S8 family.</text>
</comment>
<keyword evidence="8" id="KW-0732">Signal</keyword>
<dbReference type="InterPro" id="IPR023827">
    <property type="entry name" value="Peptidase_S8_Asp-AS"/>
</dbReference>
<feature type="active site" description="Charge relay system" evidence="5">
    <location>
        <position position="214"/>
    </location>
</feature>
<feature type="chain" id="PRO_5032749669" evidence="8">
    <location>
        <begin position="24"/>
        <end position="612"/>
    </location>
</feature>
<name>A0A852VCW4_9ACTN</name>
<dbReference type="PRINTS" id="PR00723">
    <property type="entry name" value="SUBTILISIN"/>
</dbReference>
<keyword evidence="3 5" id="KW-0378">Hydrolase</keyword>
<dbReference type="InterPro" id="IPR022398">
    <property type="entry name" value="Peptidase_S8_His-AS"/>
</dbReference>
<evidence type="ECO:0000313" key="10">
    <source>
        <dbReference type="EMBL" id="NYF44241.1"/>
    </source>
</evidence>